<keyword evidence="7" id="KW-1185">Reference proteome</keyword>
<evidence type="ECO:0000313" key="7">
    <source>
        <dbReference type="Proteomes" id="UP000237105"/>
    </source>
</evidence>
<evidence type="ECO:0000256" key="1">
    <source>
        <dbReference type="ARBA" id="ARBA00003211"/>
    </source>
</evidence>
<dbReference type="EMBL" id="JXTB01000345">
    <property type="protein sequence ID" value="PON44681.1"/>
    <property type="molecule type" value="Genomic_DNA"/>
</dbReference>
<evidence type="ECO:0000313" key="6">
    <source>
        <dbReference type="EMBL" id="PON44681.1"/>
    </source>
</evidence>
<keyword evidence="3" id="KW-0446">Lipid-binding</keyword>
<accession>A0A2P5B7E1</accession>
<reference evidence="7" key="1">
    <citation type="submission" date="2016-06" db="EMBL/GenBank/DDBJ databases">
        <title>Parallel loss of symbiosis genes in relatives of nitrogen-fixing non-legume Parasponia.</title>
        <authorList>
            <person name="Van Velzen R."/>
            <person name="Holmer R."/>
            <person name="Bu F."/>
            <person name="Rutten L."/>
            <person name="Van Zeijl A."/>
            <person name="Liu W."/>
            <person name="Santuari L."/>
            <person name="Cao Q."/>
            <person name="Sharma T."/>
            <person name="Shen D."/>
            <person name="Roswanjaya Y."/>
            <person name="Wardhani T."/>
            <person name="Kalhor M.S."/>
            <person name="Jansen J."/>
            <person name="Van den Hoogen J."/>
            <person name="Gungor B."/>
            <person name="Hartog M."/>
            <person name="Hontelez J."/>
            <person name="Verver J."/>
            <person name="Yang W.-C."/>
            <person name="Schijlen E."/>
            <person name="Repin R."/>
            <person name="Schilthuizen M."/>
            <person name="Schranz E."/>
            <person name="Heidstra R."/>
            <person name="Miyata K."/>
            <person name="Fedorova E."/>
            <person name="Kohlen W."/>
            <person name="Bisseling T."/>
            <person name="Smit S."/>
            <person name="Geurts R."/>
        </authorList>
    </citation>
    <scope>NUCLEOTIDE SEQUENCE [LARGE SCALE GENOMIC DNA]</scope>
    <source>
        <strain evidence="7">cv. WU1-14</strain>
    </source>
</reference>
<feature type="domain" description="Bifunctional inhibitor/plant lipid transfer protein/seed storage helical" evidence="5">
    <location>
        <begin position="2"/>
        <end position="45"/>
    </location>
</feature>
<dbReference type="InterPro" id="IPR036312">
    <property type="entry name" value="Bifun_inhib/LTP/seed_sf"/>
</dbReference>
<dbReference type="Proteomes" id="UP000237105">
    <property type="component" value="Unassembled WGS sequence"/>
</dbReference>
<dbReference type="GO" id="GO:0008289">
    <property type="term" value="F:lipid binding"/>
    <property type="evidence" value="ECO:0007669"/>
    <property type="project" value="UniProtKB-KW"/>
</dbReference>
<evidence type="ECO:0000256" key="4">
    <source>
        <dbReference type="SAM" id="MobiDB-lite"/>
    </source>
</evidence>
<gene>
    <name evidence="6" type="ORF">PanWU01x14_264640</name>
</gene>
<evidence type="ECO:0000256" key="2">
    <source>
        <dbReference type="ARBA" id="ARBA00022448"/>
    </source>
</evidence>
<protein>
    <submittedName>
        <fullName evidence="6">Bifunctional inhibitor/plant lipid transfer protein/seed storage helical domain containing protein</fullName>
    </submittedName>
</protein>
<dbReference type="AlphaFoldDB" id="A0A2P5B7E1"/>
<dbReference type="Pfam" id="PF14368">
    <property type="entry name" value="LTP_2"/>
    <property type="match status" value="1"/>
</dbReference>
<organism evidence="6 7">
    <name type="scientific">Parasponia andersonii</name>
    <name type="common">Sponia andersonii</name>
    <dbReference type="NCBI Taxonomy" id="3476"/>
    <lineage>
        <taxon>Eukaryota</taxon>
        <taxon>Viridiplantae</taxon>
        <taxon>Streptophyta</taxon>
        <taxon>Embryophyta</taxon>
        <taxon>Tracheophyta</taxon>
        <taxon>Spermatophyta</taxon>
        <taxon>Magnoliopsida</taxon>
        <taxon>eudicotyledons</taxon>
        <taxon>Gunneridae</taxon>
        <taxon>Pentapetalae</taxon>
        <taxon>rosids</taxon>
        <taxon>fabids</taxon>
        <taxon>Rosales</taxon>
        <taxon>Cannabaceae</taxon>
        <taxon>Parasponia</taxon>
    </lineage>
</organism>
<sequence>MVSDDSNCFCDIFNNADMLKNPNITQDDALRLPKACGANADVSVCEKDPTAPTGSQGKPDKSSAVSDSSKDMSDITSSFKRTFGLC</sequence>
<comment type="caution">
    <text evidence="6">The sequence shown here is derived from an EMBL/GenBank/DDBJ whole genome shotgun (WGS) entry which is preliminary data.</text>
</comment>
<dbReference type="SUPFAM" id="SSF47699">
    <property type="entry name" value="Bifunctional inhibitor/lipid-transfer protein/seed storage 2S albumin"/>
    <property type="match status" value="1"/>
</dbReference>
<dbReference type="InterPro" id="IPR016140">
    <property type="entry name" value="Bifunc_inhib/LTP/seed_store"/>
</dbReference>
<dbReference type="STRING" id="3476.A0A2P5B7E1"/>
<evidence type="ECO:0000256" key="3">
    <source>
        <dbReference type="ARBA" id="ARBA00023121"/>
    </source>
</evidence>
<proteinExistence type="predicted"/>
<comment type="function">
    <text evidence="1">Plant non-specific lipid-transfer proteins transfer phospholipids as well as galactolipids across membranes. May play a role in wax or cutin deposition in the cell walls of expanding epidermal cells and certain secretory tissues.</text>
</comment>
<keyword evidence="2" id="KW-0813">Transport</keyword>
<evidence type="ECO:0000259" key="5">
    <source>
        <dbReference type="Pfam" id="PF14368"/>
    </source>
</evidence>
<dbReference type="CDD" id="cd00010">
    <property type="entry name" value="AAI_LTSS"/>
    <property type="match status" value="1"/>
</dbReference>
<feature type="region of interest" description="Disordered" evidence="4">
    <location>
        <begin position="47"/>
        <end position="74"/>
    </location>
</feature>
<dbReference type="Gene3D" id="1.10.110.10">
    <property type="entry name" value="Plant lipid-transfer and hydrophobic proteins"/>
    <property type="match status" value="1"/>
</dbReference>
<name>A0A2P5B7E1_PARAD</name>
<dbReference type="OrthoDB" id="1165965at2759"/>